<protein>
    <recommendedName>
        <fullName evidence="5">Pseudouridine synthase</fullName>
        <ecNumber evidence="5">5.4.99.-</ecNumber>
    </recommendedName>
</protein>
<dbReference type="SUPFAM" id="SSF55120">
    <property type="entry name" value="Pseudouridine synthase"/>
    <property type="match status" value="1"/>
</dbReference>
<accession>A0A915U3H8</accession>
<dbReference type="EC" id="5.4.99.-" evidence="5"/>
<comment type="similarity">
    <text evidence="1 5">Belongs to the pseudouridine synthase RsuA family.</text>
</comment>
<dbReference type="GO" id="GO:0120159">
    <property type="term" value="F:rRNA pseudouridine synthase activity"/>
    <property type="evidence" value="ECO:0007669"/>
    <property type="project" value="UniProtKB-ARBA"/>
</dbReference>
<dbReference type="Gene3D" id="3.30.70.580">
    <property type="entry name" value="Pseudouridine synthase I, catalytic domain, N-terminal subdomain"/>
    <property type="match status" value="1"/>
</dbReference>
<dbReference type="FunFam" id="3.10.290.10:FF:000003">
    <property type="entry name" value="Pseudouridine synthase"/>
    <property type="match status" value="1"/>
</dbReference>
<dbReference type="RefSeq" id="WP_267926919.1">
    <property type="nucleotide sequence ID" value="NZ_AP024233.1"/>
</dbReference>
<dbReference type="SUPFAM" id="SSF55174">
    <property type="entry name" value="Alpha-L RNA-binding motif"/>
    <property type="match status" value="1"/>
</dbReference>
<dbReference type="GO" id="GO:0003723">
    <property type="term" value="F:RNA binding"/>
    <property type="evidence" value="ECO:0007669"/>
    <property type="project" value="UniProtKB-KW"/>
</dbReference>
<dbReference type="SMART" id="SM00363">
    <property type="entry name" value="S4"/>
    <property type="match status" value="1"/>
</dbReference>
<dbReference type="InterPro" id="IPR050343">
    <property type="entry name" value="RsuA_PseudoU_synthase"/>
</dbReference>
<dbReference type="InterPro" id="IPR018496">
    <property type="entry name" value="PsdUridine_synth_RsuA/RluB_CS"/>
</dbReference>
<dbReference type="PROSITE" id="PS50889">
    <property type="entry name" value="S4"/>
    <property type="match status" value="1"/>
</dbReference>
<dbReference type="InterPro" id="IPR000748">
    <property type="entry name" value="PsdUridine_synth_RsuA/RluB/E/F"/>
</dbReference>
<dbReference type="InterPro" id="IPR042092">
    <property type="entry name" value="PsdUridine_s_RsuA/RluB/E/F_cat"/>
</dbReference>
<gene>
    <name evidence="7" type="primary">rluB</name>
    <name evidence="7" type="ORF">GF1_25610</name>
</gene>
<dbReference type="EMBL" id="AP024233">
    <property type="protein sequence ID" value="BCO10185.1"/>
    <property type="molecule type" value="Genomic_DNA"/>
</dbReference>
<evidence type="ECO:0000313" key="7">
    <source>
        <dbReference type="EMBL" id="BCO10185.1"/>
    </source>
</evidence>
<feature type="domain" description="RNA-binding S4" evidence="6">
    <location>
        <begin position="4"/>
        <end position="63"/>
    </location>
</feature>
<evidence type="ECO:0000313" key="8">
    <source>
        <dbReference type="Proteomes" id="UP001063350"/>
    </source>
</evidence>
<dbReference type="GO" id="GO:0005829">
    <property type="term" value="C:cytosol"/>
    <property type="evidence" value="ECO:0007669"/>
    <property type="project" value="UniProtKB-ARBA"/>
</dbReference>
<dbReference type="PANTHER" id="PTHR47683">
    <property type="entry name" value="PSEUDOURIDINE SYNTHASE FAMILY PROTEIN-RELATED"/>
    <property type="match status" value="1"/>
</dbReference>
<proteinExistence type="inferred from homology"/>
<organism evidence="7 8">
    <name type="scientific">Desulfolithobacter dissulfuricans</name>
    <dbReference type="NCBI Taxonomy" id="2795293"/>
    <lineage>
        <taxon>Bacteria</taxon>
        <taxon>Pseudomonadati</taxon>
        <taxon>Thermodesulfobacteriota</taxon>
        <taxon>Desulfobulbia</taxon>
        <taxon>Desulfobulbales</taxon>
        <taxon>Desulfobulbaceae</taxon>
        <taxon>Desulfolithobacter</taxon>
    </lineage>
</organism>
<dbReference type="KEGG" id="ddu:GF1_25610"/>
<evidence type="ECO:0000256" key="4">
    <source>
        <dbReference type="PROSITE-ProRule" id="PRU00182"/>
    </source>
</evidence>
<dbReference type="CDD" id="cd00165">
    <property type="entry name" value="S4"/>
    <property type="match status" value="1"/>
</dbReference>
<dbReference type="InterPro" id="IPR006145">
    <property type="entry name" value="PsdUridine_synth_RsuA/RluA"/>
</dbReference>
<dbReference type="CDD" id="cd02870">
    <property type="entry name" value="PseudoU_synth_RsuA_like"/>
    <property type="match status" value="1"/>
</dbReference>
<evidence type="ECO:0000256" key="3">
    <source>
        <dbReference type="ARBA" id="ARBA00023235"/>
    </source>
</evidence>
<keyword evidence="3 5" id="KW-0413">Isomerase</keyword>
<dbReference type="FunFam" id="3.30.70.1560:FF:000001">
    <property type="entry name" value="Pseudouridine synthase"/>
    <property type="match status" value="1"/>
</dbReference>
<dbReference type="Gene3D" id="3.30.70.1560">
    <property type="entry name" value="Alpha-L RNA-binding motif"/>
    <property type="match status" value="1"/>
</dbReference>
<keyword evidence="8" id="KW-1185">Reference proteome</keyword>
<dbReference type="Pfam" id="PF00849">
    <property type="entry name" value="PseudoU_synth_2"/>
    <property type="match status" value="1"/>
</dbReference>
<dbReference type="PANTHER" id="PTHR47683:SF2">
    <property type="entry name" value="RNA-BINDING S4 DOMAIN-CONTAINING PROTEIN"/>
    <property type="match status" value="1"/>
</dbReference>
<dbReference type="PROSITE" id="PS01149">
    <property type="entry name" value="PSI_RSU"/>
    <property type="match status" value="1"/>
</dbReference>
<dbReference type="InterPro" id="IPR036986">
    <property type="entry name" value="S4_RNA-bd_sf"/>
</dbReference>
<evidence type="ECO:0000259" key="6">
    <source>
        <dbReference type="SMART" id="SM00363"/>
    </source>
</evidence>
<name>A0A915U3H8_9BACT</name>
<dbReference type="AlphaFoldDB" id="A0A915U3H8"/>
<evidence type="ECO:0000256" key="2">
    <source>
        <dbReference type="ARBA" id="ARBA00022884"/>
    </source>
</evidence>
<dbReference type="GO" id="GO:0000455">
    <property type="term" value="P:enzyme-directed rRNA pseudouridine synthesis"/>
    <property type="evidence" value="ECO:0007669"/>
    <property type="project" value="UniProtKB-ARBA"/>
</dbReference>
<evidence type="ECO:0000256" key="1">
    <source>
        <dbReference type="ARBA" id="ARBA00008348"/>
    </source>
</evidence>
<reference evidence="7" key="1">
    <citation type="submission" date="2020-12" db="EMBL/GenBank/DDBJ databases">
        <title>Desulfobium dissulfuricans gen. nov., sp. nov., a novel mesophilic, sulfate-reducing bacterium isolated from a deep-sea hydrothermal vent.</title>
        <authorList>
            <person name="Hashimoto Y."/>
            <person name="Tame A."/>
            <person name="Sawayama S."/>
            <person name="Miyazaki J."/>
            <person name="Takai K."/>
            <person name="Nakagawa S."/>
        </authorList>
    </citation>
    <scope>NUCLEOTIDE SEQUENCE</scope>
    <source>
        <strain evidence="7">GF1</strain>
    </source>
</reference>
<dbReference type="NCBIfam" id="TIGR00093">
    <property type="entry name" value="pseudouridine synthase"/>
    <property type="match status" value="1"/>
</dbReference>
<dbReference type="InterPro" id="IPR020094">
    <property type="entry name" value="TruA/RsuA/RluB/E/F_N"/>
</dbReference>
<dbReference type="InterPro" id="IPR002942">
    <property type="entry name" value="S4_RNA-bd"/>
</dbReference>
<dbReference type="InterPro" id="IPR020103">
    <property type="entry name" value="PsdUridine_synth_cat_dom_sf"/>
</dbReference>
<sequence length="248" mass="28195">MAEERLQKILARAGVASRRKAEELIRQGRIQVDGKTVTELGRKFDPARVWITFDGRPVAEEKPVYILLNKPRGYVTTLSDPQGRPIVTDLLHGVSQRLFPVGRLDLDTEGALLLTNDGQLGNYILHPRFEVNKTYEATVRGVPGLEKLRRLEQGLLIDGRKTWPARARILARKQDRTTIEIIIHEGRKHQVRKMFQAIGHPVLHLRRTAYGRLKLGSLAVGKYRYLSTKDLKKIFSGKIPFTIKNLPA</sequence>
<dbReference type="Gene3D" id="3.10.290.10">
    <property type="entry name" value="RNA-binding S4 domain"/>
    <property type="match status" value="1"/>
</dbReference>
<dbReference type="Pfam" id="PF01479">
    <property type="entry name" value="S4"/>
    <property type="match status" value="1"/>
</dbReference>
<evidence type="ECO:0000256" key="5">
    <source>
        <dbReference type="RuleBase" id="RU003887"/>
    </source>
</evidence>
<dbReference type="Proteomes" id="UP001063350">
    <property type="component" value="Chromosome"/>
</dbReference>
<keyword evidence="2 4" id="KW-0694">RNA-binding</keyword>